<keyword evidence="1" id="KW-0472">Membrane</keyword>
<evidence type="ECO:0000313" key="2">
    <source>
        <dbReference type="EMBL" id="GER04231.1"/>
    </source>
</evidence>
<evidence type="ECO:0008006" key="4">
    <source>
        <dbReference type="Google" id="ProtNLM"/>
    </source>
</evidence>
<protein>
    <recommendedName>
        <fullName evidence="4">DUF2568 domain-containing protein</fullName>
    </recommendedName>
</protein>
<reference evidence="2 3" key="1">
    <citation type="submission" date="2019-09" db="EMBL/GenBank/DDBJ databases">
        <title>NBRP : Genome information of microbial organism related human and environment.</title>
        <authorList>
            <person name="Hattori M."/>
            <person name="Oshima K."/>
            <person name="Inaba H."/>
            <person name="Suda W."/>
            <person name="Sakamoto M."/>
            <person name="Iino T."/>
            <person name="Kitahara M."/>
            <person name="Oshida Y."/>
            <person name="Iida T."/>
            <person name="Kudo T."/>
            <person name="Itoh T."/>
            <person name="Ohkuma M."/>
        </authorList>
    </citation>
    <scope>NUCLEOTIDE SEQUENCE [LARGE SCALE GENOMIC DNA]</scope>
    <source>
        <strain evidence="2 3">Q-1</strain>
    </source>
</reference>
<feature type="transmembrane region" description="Helical" evidence="1">
    <location>
        <begin position="6"/>
        <end position="29"/>
    </location>
</feature>
<organism evidence="2 3">
    <name type="scientific">Iodidimonas nitroreducens</name>
    <dbReference type="NCBI Taxonomy" id="1236968"/>
    <lineage>
        <taxon>Bacteria</taxon>
        <taxon>Pseudomonadati</taxon>
        <taxon>Pseudomonadota</taxon>
        <taxon>Alphaproteobacteria</taxon>
        <taxon>Iodidimonadales</taxon>
        <taxon>Iodidimonadaceae</taxon>
        <taxon>Iodidimonas</taxon>
    </lineage>
</organism>
<dbReference type="EMBL" id="BKCN01000008">
    <property type="protein sequence ID" value="GER04231.1"/>
    <property type="molecule type" value="Genomic_DNA"/>
</dbReference>
<dbReference type="Proteomes" id="UP000324996">
    <property type="component" value="Unassembled WGS sequence"/>
</dbReference>
<sequence>MKELVLSGDLILIALIFMLVESLGLFWWWRWKKRGLNPSQIIRLMLPGAALFLALHAALGLQSWSLVLLWISLALVFHLYDLKSRWTGV</sequence>
<keyword evidence="3" id="KW-1185">Reference proteome</keyword>
<evidence type="ECO:0000256" key="1">
    <source>
        <dbReference type="SAM" id="Phobius"/>
    </source>
</evidence>
<dbReference type="AlphaFoldDB" id="A0A5A7N7E8"/>
<keyword evidence="1" id="KW-1133">Transmembrane helix</keyword>
<dbReference type="RefSeq" id="WP_042083820.1">
    <property type="nucleotide sequence ID" value="NZ_BKCN01000008.1"/>
</dbReference>
<proteinExistence type="predicted"/>
<name>A0A5A7N7E8_9PROT</name>
<accession>A0A5A7N7E8</accession>
<keyword evidence="1" id="KW-0812">Transmembrane</keyword>
<comment type="caution">
    <text evidence="2">The sequence shown here is derived from an EMBL/GenBank/DDBJ whole genome shotgun (WGS) entry which is preliminary data.</text>
</comment>
<evidence type="ECO:0000313" key="3">
    <source>
        <dbReference type="Proteomes" id="UP000324996"/>
    </source>
</evidence>
<gene>
    <name evidence="2" type="ORF">JCM17846_19130</name>
</gene>